<accession>A0A650CK22</accession>
<dbReference type="Proteomes" id="UP000582213">
    <property type="component" value="Unassembled WGS sequence"/>
</dbReference>
<dbReference type="PANTHER" id="PTHR37305:SF1">
    <property type="entry name" value="MEMBRANE PROTEIN"/>
    <property type="match status" value="1"/>
</dbReference>
<dbReference type="EMBL" id="CP045484">
    <property type="protein sequence ID" value="QGR18063.1"/>
    <property type="molecule type" value="Genomic_DNA"/>
</dbReference>
<sequence>MLEIMLYEWRRAFSRKKVIVLIAISLFFEIAVYLAVAFVPSERVRVLLTPLYPYMWALGTLLPQSLLLHFLAISISSGSMSEEYEQGTIDFFLTKAITRFRFIMEKWLGSFILLSSIYGIMVILSVVMSYLLFGNQDEIGILPEIIASVLFSSLVFFNIAFMIGEMLRRSSLSFIISSSLLIGSILVSDVLEFIDILTHSAQYVIIAEYLPSWGATQLPFIIVSNSPFSIIVQAIDLLPSISTDLISALISVLVYSLFTLSLGVISFLYRDIPKKVT</sequence>
<feature type="transmembrane region" description="Helical" evidence="1">
    <location>
        <begin position="18"/>
        <end position="39"/>
    </location>
</feature>
<dbReference type="PANTHER" id="PTHR37305">
    <property type="entry name" value="INTEGRAL MEMBRANE PROTEIN-RELATED"/>
    <property type="match status" value="1"/>
</dbReference>
<keyword evidence="4" id="KW-1185">Reference proteome</keyword>
<proteinExistence type="predicted"/>
<organism evidence="3 4">
    <name type="scientific">Sulfurisphaera ohwakuensis</name>
    <dbReference type="NCBI Taxonomy" id="69656"/>
    <lineage>
        <taxon>Archaea</taxon>
        <taxon>Thermoproteota</taxon>
        <taxon>Thermoprotei</taxon>
        <taxon>Sulfolobales</taxon>
        <taxon>Sulfolobaceae</taxon>
        <taxon>Sulfurisphaera</taxon>
    </lineage>
</organism>
<dbReference type="KEGG" id="soh:D1869_13345"/>
<dbReference type="GO" id="GO:0005886">
    <property type="term" value="C:plasma membrane"/>
    <property type="evidence" value="ECO:0007669"/>
    <property type="project" value="UniProtKB-SubCell"/>
</dbReference>
<reference evidence="3 4" key="1">
    <citation type="submission" date="2019-10" db="EMBL/GenBank/DDBJ databases">
        <title>Genome Sequences from Six Type Strain Members of the Archaeal Family Sulfolobaceae: Acidianus ambivalens, Acidianus infernus, Metallosphaera prunae, Stygiolobus azoricus, Sulfolobus metallicus, and Sulfurisphaera ohwakuensis.</title>
        <authorList>
            <person name="Counts J.A."/>
            <person name="Kelly R.M."/>
        </authorList>
    </citation>
    <scope>NUCLEOTIDE SEQUENCE [LARGE SCALE GENOMIC DNA]</scope>
    <source>
        <strain evidence="3 4">TA-1</strain>
    </source>
</reference>
<feature type="transmembrane region" description="Helical" evidence="1">
    <location>
        <begin position="171"/>
        <end position="191"/>
    </location>
</feature>
<dbReference type="Proteomes" id="UP000427373">
    <property type="component" value="Chromosome"/>
</dbReference>
<name>A0A650CK22_SULOH</name>
<feature type="transmembrane region" description="Helical" evidence="1">
    <location>
        <begin position="245"/>
        <end position="269"/>
    </location>
</feature>
<feature type="transmembrane region" description="Helical" evidence="1">
    <location>
        <begin position="51"/>
        <end position="73"/>
    </location>
</feature>
<dbReference type="AlphaFoldDB" id="A0A650CK22"/>
<evidence type="ECO:0000256" key="1">
    <source>
        <dbReference type="SAM" id="Phobius"/>
    </source>
</evidence>
<dbReference type="GO" id="GO:0140359">
    <property type="term" value="F:ABC-type transporter activity"/>
    <property type="evidence" value="ECO:0007669"/>
    <property type="project" value="InterPro"/>
</dbReference>
<reference evidence="2 5" key="2">
    <citation type="submission" date="2020-08" db="EMBL/GenBank/DDBJ databases">
        <title>Genomic Encyclopedia of Type Strains, Phase IV (KMG-IV): sequencing the most valuable type-strain genomes for metagenomic binning, comparative biology and taxonomic classification.</title>
        <authorList>
            <person name="Goeker M."/>
        </authorList>
    </citation>
    <scope>NUCLEOTIDE SEQUENCE [LARGE SCALE GENOMIC DNA]</scope>
    <source>
        <strain evidence="2 5">DSM 12421</strain>
    </source>
</reference>
<dbReference type="EMBL" id="JACHFY010000022">
    <property type="protein sequence ID" value="MBB5254737.1"/>
    <property type="molecule type" value="Genomic_DNA"/>
</dbReference>
<evidence type="ECO:0000313" key="4">
    <source>
        <dbReference type="Proteomes" id="UP000427373"/>
    </source>
</evidence>
<evidence type="ECO:0000313" key="5">
    <source>
        <dbReference type="Proteomes" id="UP000582213"/>
    </source>
</evidence>
<keyword evidence="1" id="KW-1133">Transmembrane helix</keyword>
<evidence type="ECO:0000313" key="3">
    <source>
        <dbReference type="EMBL" id="QGR18063.1"/>
    </source>
</evidence>
<keyword evidence="1" id="KW-0472">Membrane</keyword>
<gene>
    <name evidence="3" type="ORF">D1869_13345</name>
    <name evidence="2" type="ORF">HNQ62_002511</name>
</gene>
<protein>
    <submittedName>
        <fullName evidence="3">ABC transporter permease subunit</fullName>
    </submittedName>
    <submittedName>
        <fullName evidence="2">ABC-2 type transport system permease protein</fullName>
    </submittedName>
</protein>
<feature type="transmembrane region" description="Helical" evidence="1">
    <location>
        <begin position="107"/>
        <end position="133"/>
    </location>
</feature>
<dbReference type="RefSeq" id="WP_156015553.1">
    <property type="nucleotide sequence ID" value="NZ_CP045484.1"/>
</dbReference>
<dbReference type="OrthoDB" id="43597at2157"/>
<evidence type="ECO:0000313" key="2">
    <source>
        <dbReference type="EMBL" id="MBB5254737.1"/>
    </source>
</evidence>
<feature type="transmembrane region" description="Helical" evidence="1">
    <location>
        <begin position="145"/>
        <end position="164"/>
    </location>
</feature>
<dbReference type="GeneID" id="42802248"/>
<dbReference type="Pfam" id="PF12679">
    <property type="entry name" value="ABC2_membrane_2"/>
    <property type="match status" value="1"/>
</dbReference>
<keyword evidence="1" id="KW-0812">Transmembrane</keyword>